<name>U9UNS0_RHIID</name>
<dbReference type="EMBL" id="AUPC02000025">
    <property type="protein sequence ID" value="POG79453.1"/>
    <property type="molecule type" value="Genomic_DNA"/>
</dbReference>
<reference evidence="3 4" key="3">
    <citation type="journal article" date="2018" name="New Phytol.">
        <title>High intraspecific genome diversity in the model arbuscular mycorrhizal symbiont Rhizophagus irregularis.</title>
        <authorList>
            <person name="Chen E.C.H."/>
            <person name="Morin E."/>
            <person name="Beaudet D."/>
            <person name="Noel J."/>
            <person name="Yildirir G."/>
            <person name="Ndikumana S."/>
            <person name="Charron P."/>
            <person name="St-Onge C."/>
            <person name="Giorgi J."/>
            <person name="Kruger M."/>
            <person name="Marton T."/>
            <person name="Ropars J."/>
            <person name="Grigoriev I.V."/>
            <person name="Hainaut M."/>
            <person name="Henrissat B."/>
            <person name="Roux C."/>
            <person name="Martin F."/>
            <person name="Corradi N."/>
        </authorList>
    </citation>
    <scope>NUCLEOTIDE SEQUENCE [LARGE SCALE GENOMIC DNA]</scope>
    <source>
        <strain evidence="4">DAOM 181602 / DAOM 197198 / MUCL 43194</strain>
        <strain evidence="3">DAOM 197198</strain>
    </source>
</reference>
<reference evidence="3 4" key="1">
    <citation type="journal article" date="2013" name="Proc. Natl. Acad. Sci. U.S.A.">
        <title>Genome of an arbuscular mycorrhizal fungus provides insight into the oldest plant symbiosis.</title>
        <authorList>
            <person name="Tisserant E."/>
            <person name="Malbreil M."/>
            <person name="Kuo A."/>
            <person name="Kohler A."/>
            <person name="Symeonidi A."/>
            <person name="Balestrini R."/>
            <person name="Charron P."/>
            <person name="Duensing N."/>
            <person name="Frei Dit Frey N."/>
            <person name="Gianinazzi-Pearson V."/>
            <person name="Gilbert L.B."/>
            <person name="Handa Y."/>
            <person name="Herr J.R."/>
            <person name="Hijri M."/>
            <person name="Koul R."/>
            <person name="Kawaguchi M."/>
            <person name="Krajinski F."/>
            <person name="Lammers P.J."/>
            <person name="Masclaux F.G."/>
            <person name="Murat C."/>
            <person name="Morin E."/>
            <person name="Ndikumana S."/>
            <person name="Pagni M."/>
            <person name="Petitpierre D."/>
            <person name="Requena N."/>
            <person name="Rosikiewicz P."/>
            <person name="Riley R."/>
            <person name="Saito K."/>
            <person name="San Clemente H."/>
            <person name="Shapiro H."/>
            <person name="van Tuinen D."/>
            <person name="Becard G."/>
            <person name="Bonfante P."/>
            <person name="Paszkowski U."/>
            <person name="Shachar-Hill Y.Y."/>
            <person name="Tuskan G.A."/>
            <person name="Young P.W."/>
            <person name="Sanders I.R."/>
            <person name="Henrissat B."/>
            <person name="Rensing S.A."/>
            <person name="Grigoriev I.V."/>
            <person name="Corradi N."/>
            <person name="Roux C."/>
            <person name="Martin F."/>
        </authorList>
    </citation>
    <scope>NUCLEOTIDE SEQUENCE [LARGE SCALE GENOMIC DNA]</scope>
    <source>
        <strain evidence="4">DAOM 181602 / DAOM 197198 / MUCL 43194</strain>
        <strain evidence="3">DAOM 197198</strain>
    </source>
</reference>
<evidence type="ECO:0000313" key="3">
    <source>
        <dbReference type="EMBL" id="POG79453.1"/>
    </source>
</evidence>
<keyword evidence="1" id="KW-0472">Membrane</keyword>
<evidence type="ECO:0000313" key="4">
    <source>
        <dbReference type="Proteomes" id="UP000018888"/>
    </source>
</evidence>
<evidence type="ECO:0000313" key="2">
    <source>
        <dbReference type="EMBL" id="ESA17251.1"/>
    </source>
</evidence>
<dbReference type="EMBL" id="KI280355">
    <property type="protein sequence ID" value="ESA17251.1"/>
    <property type="molecule type" value="Genomic_DNA"/>
</dbReference>
<dbReference type="HOGENOM" id="CLU_1732435_0_0_1"/>
<protein>
    <submittedName>
        <fullName evidence="2">Uncharacterized protein</fullName>
    </submittedName>
</protein>
<keyword evidence="4" id="KW-1185">Reference proteome</keyword>
<keyword evidence="1" id="KW-0812">Transmembrane</keyword>
<dbReference type="Proteomes" id="UP000018888">
    <property type="component" value="Unassembled WGS sequence"/>
</dbReference>
<dbReference type="AlphaFoldDB" id="U9UNS0"/>
<gene>
    <name evidence="3" type="ORF">GLOIN_2v506596</name>
    <name evidence="2" type="ORF">GLOINDRAFT_150500</name>
</gene>
<organism evidence="2">
    <name type="scientific">Rhizophagus irregularis (strain DAOM 181602 / DAOM 197198 / MUCL 43194)</name>
    <name type="common">Arbuscular mycorrhizal fungus</name>
    <name type="synonym">Glomus intraradices</name>
    <dbReference type="NCBI Taxonomy" id="747089"/>
    <lineage>
        <taxon>Eukaryota</taxon>
        <taxon>Fungi</taxon>
        <taxon>Fungi incertae sedis</taxon>
        <taxon>Mucoromycota</taxon>
        <taxon>Glomeromycotina</taxon>
        <taxon>Glomeromycetes</taxon>
        <taxon>Glomerales</taxon>
        <taxon>Glomeraceae</taxon>
        <taxon>Rhizophagus</taxon>
    </lineage>
</organism>
<feature type="transmembrane region" description="Helical" evidence="1">
    <location>
        <begin position="94"/>
        <end position="125"/>
    </location>
</feature>
<evidence type="ECO:0000256" key="1">
    <source>
        <dbReference type="SAM" id="Phobius"/>
    </source>
</evidence>
<sequence>MIELTLFSAFSVGVSNSSPSLADDSTCFDTLSFCLTFCLAPPSDLYRSSNTNASSSNSNTPFGGEPLCFCRNSLKSMNLSANASRGLYRSSFSILLFLLLSFFFNNADALLLFSFFALFLCLGILNGKKKIINLRITRATPEENPQLRAEL</sequence>
<keyword evidence="1" id="KW-1133">Transmembrane helix</keyword>
<reference evidence="2" key="2">
    <citation type="submission" date="2013-07" db="EMBL/GenBank/DDBJ databases">
        <title>The genome of an arbuscular mycorrhizal fungus provides insights into the evolution of the oldest plant symbiosis.</title>
        <authorList>
            <consortium name="DOE Joint Genome Institute"/>
            <person name="Tisserant E."/>
            <person name="Malbreil M."/>
            <person name="Kuo A."/>
            <person name="Kohler A."/>
            <person name="Symeonidi A."/>
            <person name="Balestrini R."/>
            <person name="Charron P."/>
            <person name="Duensing N."/>
            <person name="Frei-dit-Frey N."/>
            <person name="Gianinazzi-Pearson V."/>
            <person name="Gilbert B."/>
            <person name="Handa Y."/>
            <person name="Hijri M."/>
            <person name="Kaul R."/>
            <person name="Kawaguchi M."/>
            <person name="Krajinski F."/>
            <person name="Lammers P."/>
            <person name="Lapierre D."/>
            <person name="Masclaux F.G."/>
            <person name="Murat C."/>
            <person name="Morin E."/>
            <person name="Ndikumana S."/>
            <person name="Pagni M."/>
            <person name="Petitpierre D."/>
            <person name="Requena N."/>
            <person name="Rosikiewicz P."/>
            <person name="Riley R."/>
            <person name="Saito K."/>
            <person name="San Clemente H."/>
            <person name="Shapiro H."/>
            <person name="van Tuinen D."/>
            <person name="Becard G."/>
            <person name="Bonfante P."/>
            <person name="Paszkowski U."/>
            <person name="Shachar-Hill Y."/>
            <person name="Young J.P."/>
            <person name="Sanders I.R."/>
            <person name="Henrissat B."/>
            <person name="Rensing S.A."/>
            <person name="Grigoriev I.V."/>
            <person name="Corradi N."/>
            <person name="Roux C."/>
            <person name="Martin F."/>
        </authorList>
    </citation>
    <scope>NUCLEOTIDE SEQUENCE</scope>
    <source>
        <strain evidence="2">DAOM 197198</strain>
    </source>
</reference>
<proteinExistence type="predicted"/>
<accession>U9UNS0</accession>